<dbReference type="AlphaFoldDB" id="W3WYM9"/>
<dbReference type="STRING" id="1229662.W3WYM9"/>
<dbReference type="CDD" id="cd08192">
    <property type="entry name" value="MAR-like"/>
    <property type="match status" value="1"/>
</dbReference>
<dbReference type="GeneID" id="19275076"/>
<dbReference type="Proteomes" id="UP000030651">
    <property type="component" value="Unassembled WGS sequence"/>
</dbReference>
<proteinExistence type="predicted"/>
<gene>
    <name evidence="4" type="ORF">PFICI_10063</name>
</gene>
<dbReference type="PANTHER" id="PTHR11496">
    <property type="entry name" value="ALCOHOL DEHYDROGENASE"/>
    <property type="match status" value="1"/>
</dbReference>
<dbReference type="InterPro" id="IPR056798">
    <property type="entry name" value="ADH_Fe_C"/>
</dbReference>
<dbReference type="SUPFAM" id="SSF56796">
    <property type="entry name" value="Dehydroquinate synthase-like"/>
    <property type="match status" value="1"/>
</dbReference>
<feature type="domain" description="Fe-containing alcohol dehydrogenase-like C-terminal" evidence="3">
    <location>
        <begin position="211"/>
        <end position="412"/>
    </location>
</feature>
<dbReference type="OMA" id="HGRICAI"/>
<reference evidence="5" key="1">
    <citation type="journal article" date="2015" name="BMC Genomics">
        <title>Genomic and transcriptomic analysis of the endophytic fungus Pestalotiopsis fici reveals its lifestyle and high potential for synthesis of natural products.</title>
        <authorList>
            <person name="Wang X."/>
            <person name="Zhang X."/>
            <person name="Liu L."/>
            <person name="Xiang M."/>
            <person name="Wang W."/>
            <person name="Sun X."/>
            <person name="Che Y."/>
            <person name="Guo L."/>
            <person name="Liu G."/>
            <person name="Guo L."/>
            <person name="Wang C."/>
            <person name="Yin W.B."/>
            <person name="Stadler M."/>
            <person name="Zhang X."/>
            <person name="Liu X."/>
        </authorList>
    </citation>
    <scope>NUCLEOTIDE SEQUENCE [LARGE SCALE GENOMIC DNA]</scope>
    <source>
        <strain evidence="5">W106-1 / CGMCC3.15140</strain>
    </source>
</reference>
<accession>W3WYM9</accession>
<dbReference type="eggNOG" id="KOG3857">
    <property type="taxonomic scope" value="Eukaryota"/>
</dbReference>
<dbReference type="Gene3D" id="3.40.50.1970">
    <property type="match status" value="1"/>
</dbReference>
<dbReference type="PANTHER" id="PTHR11496:SF107">
    <property type="entry name" value="ALCOHOL DEHYDROGENASE, PUTATIVE (AFU_ORTHOLOGUE AFUA_1G06800)-RELATED"/>
    <property type="match status" value="1"/>
</dbReference>
<dbReference type="KEGG" id="pfy:PFICI_10063"/>
<keyword evidence="5" id="KW-1185">Reference proteome</keyword>
<evidence type="ECO:0000259" key="2">
    <source>
        <dbReference type="Pfam" id="PF00465"/>
    </source>
</evidence>
<keyword evidence="1" id="KW-0560">Oxidoreductase</keyword>
<dbReference type="EMBL" id="KI912115">
    <property type="protein sequence ID" value="ETS78001.1"/>
    <property type="molecule type" value="Genomic_DNA"/>
</dbReference>
<dbReference type="Gene3D" id="1.20.1090.10">
    <property type="entry name" value="Dehydroquinate synthase-like - alpha domain"/>
    <property type="match status" value="1"/>
</dbReference>
<dbReference type="GO" id="GO:0004022">
    <property type="term" value="F:alcohol dehydrogenase (NAD+) activity"/>
    <property type="evidence" value="ECO:0007669"/>
    <property type="project" value="TreeGrafter"/>
</dbReference>
<dbReference type="Pfam" id="PF25137">
    <property type="entry name" value="ADH_Fe_C"/>
    <property type="match status" value="1"/>
</dbReference>
<sequence>MAAPNEKYFSSSGKGNKPYISHGLPFHEACKHHAENTFGALRVYVVVSSSISKTQAFSDLQKTLGSRLTGVRHGMAPHTPWKDVFEVTRDIVDKKSDLVITLGGGSLTDGVKLARLFAANGITHFEDIQRIREKCKIWAPHPSEDEVKPATIPCINVPTTLSGGEYTKIGGATDTEGDGHKTILQHESMLADIVILDPALTVSTPERFWLSTGVRGVDHCCEGLYENLPDASPETSADLMAALEKLLVNLLRTKASWEDPEARLQEMLVVRECPRAINNGLGASHGIGHQLGPLGVGHGETSCVMLSHVLKYNWQHGDAHVRRNLQRIIDVFWKDPSIVDVLEARGLKKESADPGDLVGAFVSALGLPTTLGHFGIGEDKFDSLAEVALHDWCTEENPIKLDKEQVLSILRLAA</sequence>
<dbReference type="OrthoDB" id="339764at2759"/>
<evidence type="ECO:0000313" key="4">
    <source>
        <dbReference type="EMBL" id="ETS78001.1"/>
    </source>
</evidence>
<dbReference type="InterPro" id="IPR039697">
    <property type="entry name" value="Alcohol_dehydrogenase_Fe"/>
</dbReference>
<protein>
    <submittedName>
        <fullName evidence="4">Uncharacterized protein</fullName>
    </submittedName>
</protein>
<evidence type="ECO:0000259" key="3">
    <source>
        <dbReference type="Pfam" id="PF25137"/>
    </source>
</evidence>
<dbReference type="GO" id="GO:0046872">
    <property type="term" value="F:metal ion binding"/>
    <property type="evidence" value="ECO:0007669"/>
    <property type="project" value="InterPro"/>
</dbReference>
<dbReference type="GO" id="GO:0005739">
    <property type="term" value="C:mitochondrion"/>
    <property type="evidence" value="ECO:0007669"/>
    <property type="project" value="TreeGrafter"/>
</dbReference>
<evidence type="ECO:0000256" key="1">
    <source>
        <dbReference type="ARBA" id="ARBA00023002"/>
    </source>
</evidence>
<dbReference type="InterPro" id="IPR001670">
    <property type="entry name" value="ADH_Fe/GldA"/>
</dbReference>
<evidence type="ECO:0000313" key="5">
    <source>
        <dbReference type="Proteomes" id="UP000030651"/>
    </source>
</evidence>
<organism evidence="4 5">
    <name type="scientific">Pestalotiopsis fici (strain W106-1 / CGMCC3.15140)</name>
    <dbReference type="NCBI Taxonomy" id="1229662"/>
    <lineage>
        <taxon>Eukaryota</taxon>
        <taxon>Fungi</taxon>
        <taxon>Dikarya</taxon>
        <taxon>Ascomycota</taxon>
        <taxon>Pezizomycotina</taxon>
        <taxon>Sordariomycetes</taxon>
        <taxon>Xylariomycetidae</taxon>
        <taxon>Amphisphaeriales</taxon>
        <taxon>Sporocadaceae</taxon>
        <taxon>Pestalotiopsis</taxon>
    </lineage>
</organism>
<feature type="domain" description="Alcohol dehydrogenase iron-type/glycerol dehydrogenase GldA" evidence="2">
    <location>
        <begin position="36"/>
        <end position="198"/>
    </location>
</feature>
<dbReference type="InParanoid" id="W3WYM9"/>
<dbReference type="RefSeq" id="XP_007836835.1">
    <property type="nucleotide sequence ID" value="XM_007838644.1"/>
</dbReference>
<dbReference type="HOGENOM" id="CLU_007207_0_2_1"/>
<dbReference type="Pfam" id="PF00465">
    <property type="entry name" value="Fe-ADH"/>
    <property type="match status" value="1"/>
</dbReference>
<name>W3WYM9_PESFW</name>